<name>A0A345PCV5_9BACI</name>
<dbReference type="PANTHER" id="PTHR33221:SF15">
    <property type="entry name" value="HTH-TYPE TRANSCRIPTIONAL REGULATOR YWGB-RELATED"/>
    <property type="match status" value="1"/>
</dbReference>
<dbReference type="GO" id="GO:0003700">
    <property type="term" value="F:DNA-binding transcription factor activity"/>
    <property type="evidence" value="ECO:0007669"/>
    <property type="project" value="TreeGrafter"/>
</dbReference>
<dbReference type="FunFam" id="1.10.10.10:FF:000138">
    <property type="entry name" value="Rrf2 family transcriptional regulator"/>
    <property type="match status" value="1"/>
</dbReference>
<dbReference type="InterPro" id="IPR000944">
    <property type="entry name" value="Tscrpt_reg_Rrf2"/>
</dbReference>
<dbReference type="AlphaFoldDB" id="A0A345PCV5"/>
<dbReference type="RefSeq" id="WP_114915129.1">
    <property type="nucleotide sequence ID" value="NZ_CP024848.1"/>
</dbReference>
<dbReference type="InterPro" id="IPR036388">
    <property type="entry name" value="WH-like_DNA-bd_sf"/>
</dbReference>
<dbReference type="Proteomes" id="UP000253908">
    <property type="component" value="Chromosome"/>
</dbReference>
<keyword evidence="2" id="KW-1185">Reference proteome</keyword>
<dbReference type="KEGG" id="ocn:CUC15_02035"/>
<dbReference type="GO" id="GO:0005829">
    <property type="term" value="C:cytosol"/>
    <property type="evidence" value="ECO:0007669"/>
    <property type="project" value="TreeGrafter"/>
</dbReference>
<proteinExistence type="predicted"/>
<evidence type="ECO:0000313" key="2">
    <source>
        <dbReference type="Proteomes" id="UP000253908"/>
    </source>
</evidence>
<accession>A0A345PCV5</accession>
<dbReference type="Gene3D" id="1.10.10.10">
    <property type="entry name" value="Winged helix-like DNA-binding domain superfamily/Winged helix DNA-binding domain"/>
    <property type="match status" value="1"/>
</dbReference>
<dbReference type="Pfam" id="PF02082">
    <property type="entry name" value="Rrf2"/>
    <property type="match status" value="1"/>
</dbReference>
<dbReference type="PANTHER" id="PTHR33221">
    <property type="entry name" value="WINGED HELIX-TURN-HELIX TRANSCRIPTIONAL REGULATOR, RRF2 FAMILY"/>
    <property type="match status" value="1"/>
</dbReference>
<dbReference type="SUPFAM" id="SSF46785">
    <property type="entry name" value="Winged helix' DNA-binding domain"/>
    <property type="match status" value="1"/>
</dbReference>
<organism evidence="1 2">
    <name type="scientific">Oceanobacillus zhaokaii</name>
    <dbReference type="NCBI Taxonomy" id="2052660"/>
    <lineage>
        <taxon>Bacteria</taxon>
        <taxon>Bacillati</taxon>
        <taxon>Bacillota</taxon>
        <taxon>Bacilli</taxon>
        <taxon>Bacillales</taxon>
        <taxon>Bacillaceae</taxon>
        <taxon>Oceanobacillus</taxon>
    </lineage>
</organism>
<dbReference type="PROSITE" id="PS51197">
    <property type="entry name" value="HTH_RRF2_2"/>
    <property type="match status" value="1"/>
</dbReference>
<dbReference type="EMBL" id="CP024848">
    <property type="protein sequence ID" value="AXI07835.1"/>
    <property type="molecule type" value="Genomic_DNA"/>
</dbReference>
<protein>
    <submittedName>
        <fullName evidence="1">Transcriptional regulator</fullName>
    </submittedName>
</protein>
<gene>
    <name evidence="1" type="ORF">CUC15_02035</name>
</gene>
<dbReference type="OrthoDB" id="213028at2"/>
<reference evidence="2" key="1">
    <citation type="submission" date="2017-11" db="EMBL/GenBank/DDBJ databases">
        <authorList>
            <person name="Zhu W."/>
        </authorList>
    </citation>
    <scope>NUCLEOTIDE SEQUENCE [LARGE SCALE GENOMIC DNA]</scope>
    <source>
        <strain evidence="2">160</strain>
    </source>
</reference>
<sequence length="142" mass="15752">MKISSRFTIAVHILSLITIERSTRCTSEYIAESVNTNPVIIRKVMGKLKNAGMIAIHRGLGGAELLKPLEQITLLDIYRAVEVVEEGELFQIHNDPNPNCAVGANIQGVLELILFKAQDVMENILDEVTMEELVKVLNQKIG</sequence>
<dbReference type="InterPro" id="IPR036390">
    <property type="entry name" value="WH_DNA-bd_sf"/>
</dbReference>
<evidence type="ECO:0000313" key="1">
    <source>
        <dbReference type="EMBL" id="AXI07835.1"/>
    </source>
</evidence>